<name>A0ACC1Y5D0_MELAZ</name>
<proteinExistence type="predicted"/>
<evidence type="ECO:0000313" key="1">
    <source>
        <dbReference type="EMBL" id="KAJ4718715.1"/>
    </source>
</evidence>
<comment type="caution">
    <text evidence="1">The sequence shown here is derived from an EMBL/GenBank/DDBJ whole genome shotgun (WGS) entry which is preliminary data.</text>
</comment>
<protein>
    <submittedName>
        <fullName evidence="1">F-box protein</fullName>
    </submittedName>
</protein>
<dbReference type="Proteomes" id="UP001164539">
    <property type="component" value="Chromosome 5"/>
</dbReference>
<gene>
    <name evidence="1" type="ORF">OWV82_010361</name>
</gene>
<reference evidence="1 2" key="1">
    <citation type="journal article" date="2023" name="Science">
        <title>Complex scaffold remodeling in plant triterpene biosynthesis.</title>
        <authorList>
            <person name="De La Pena R."/>
            <person name="Hodgson H."/>
            <person name="Liu J.C."/>
            <person name="Stephenson M.J."/>
            <person name="Martin A.C."/>
            <person name="Owen C."/>
            <person name="Harkess A."/>
            <person name="Leebens-Mack J."/>
            <person name="Jimenez L.E."/>
            <person name="Osbourn A."/>
            <person name="Sattely E.S."/>
        </authorList>
    </citation>
    <scope>NUCLEOTIDE SEQUENCE [LARGE SCALE GENOMIC DNA]</scope>
    <source>
        <strain evidence="2">cv. JPN11</strain>
        <tissue evidence="1">Leaf</tissue>
    </source>
</reference>
<sequence length="548" mass="63556">MDRISSLPEPLLQHIMSFLPFKQVVQTSLVSKVWRQAWLTFPVLEFDEHSESYKFPVIKHLLKRILEIRKDWYQILQIRHRNMVGVRKMTLNTGDSELADRCASYAIENNVKELILKIDQSLLMWYTLPSFVLCSKSIDVLQLEGCKLELPRRELKLSLRRLCLSQVYADDQVINNVLLRCSLIEHLELSHCAGFKSLELFGLAKLSEITLGHNDELKRLKIDALNANSSLCISGTVPSELDICNNMTSLSLAGIGSFTDEWLCSYISRIPLLERLYITQFYNIERMKISSCRLKTLGISICRKLVEVGIETPNLSTFSYVGDLISFSSSATLNLSETNLCFTPYTASFRRKDFDDIEPEWYEKYIELIAKFRQFSTVVNLESGYWEYLHFPGELRQNLTPPLSGVKHLNFRTRSLKLNYELAKVIDFLLWISPHAETIYLDYSDHKLRFQFWYKERPPVYEGEIARCCKSLPVVSCWEHCIKKVDIEITSRYTELYLATGEMRRSTKVKRCVVEGERILEKIDGVVESGVSNFTLHEGPFRQPETIE</sequence>
<keyword evidence="2" id="KW-1185">Reference proteome</keyword>
<organism evidence="1 2">
    <name type="scientific">Melia azedarach</name>
    <name type="common">Chinaberry tree</name>
    <dbReference type="NCBI Taxonomy" id="155640"/>
    <lineage>
        <taxon>Eukaryota</taxon>
        <taxon>Viridiplantae</taxon>
        <taxon>Streptophyta</taxon>
        <taxon>Embryophyta</taxon>
        <taxon>Tracheophyta</taxon>
        <taxon>Spermatophyta</taxon>
        <taxon>Magnoliopsida</taxon>
        <taxon>eudicotyledons</taxon>
        <taxon>Gunneridae</taxon>
        <taxon>Pentapetalae</taxon>
        <taxon>rosids</taxon>
        <taxon>malvids</taxon>
        <taxon>Sapindales</taxon>
        <taxon>Meliaceae</taxon>
        <taxon>Melia</taxon>
    </lineage>
</organism>
<accession>A0ACC1Y5D0</accession>
<dbReference type="EMBL" id="CM051398">
    <property type="protein sequence ID" value="KAJ4718715.1"/>
    <property type="molecule type" value="Genomic_DNA"/>
</dbReference>
<evidence type="ECO:0000313" key="2">
    <source>
        <dbReference type="Proteomes" id="UP001164539"/>
    </source>
</evidence>